<evidence type="ECO:0000313" key="1">
    <source>
        <dbReference type="EMBL" id="KAF0824596.1"/>
    </source>
</evidence>
<gene>
    <name evidence="1" type="ORF">KIS1582_1660</name>
</gene>
<evidence type="ECO:0000313" key="2">
    <source>
        <dbReference type="Proteomes" id="UP000465778"/>
    </source>
</evidence>
<dbReference type="GeneID" id="67524679"/>
<dbReference type="RefSeq" id="WP_061792986.1">
    <property type="nucleotide sequence ID" value="NZ_JAQZDS010000002.1"/>
</dbReference>
<protein>
    <submittedName>
        <fullName evidence="1">Uncharacterized protein</fullName>
    </submittedName>
</protein>
<dbReference type="OrthoDB" id="2939099at2"/>
<sequence>MWFWILVIFIPIIILAILEETIQFMVNRKVFGRNDKPILIKEKLKHFKNKFRYKKSHSQ</sequence>
<dbReference type="EMBL" id="VDEM01000013">
    <property type="protein sequence ID" value="KAF0824596.1"/>
    <property type="molecule type" value="Genomic_DNA"/>
</dbReference>
<comment type="caution">
    <text evidence="1">The sequence shown here is derived from an EMBL/GenBank/DDBJ whole genome shotgun (WGS) entry which is preliminary data.</text>
</comment>
<name>A0A380XU04_CYTFI</name>
<reference evidence="1 2" key="1">
    <citation type="journal article" date="2020" name="G3 (Bethesda)">
        <title>Whole Genome Sequencing and Comparative Genomics of Two Nematicidal Bacillus Strains Reveals a Wide Range of Possible Virulence Factors.</title>
        <authorList>
            <person name="Susic N."/>
            <person name="Janezic S."/>
            <person name="Rupnik M."/>
            <person name="Geric Stare B."/>
        </authorList>
    </citation>
    <scope>NUCLEOTIDE SEQUENCE [LARGE SCALE GENOMIC DNA]</scope>
    <source>
        <strain evidence="1 2">I-1582</strain>
    </source>
</reference>
<accession>A0A380XU04</accession>
<dbReference type="Proteomes" id="UP000465778">
    <property type="component" value="Unassembled WGS sequence"/>
</dbReference>
<proteinExistence type="predicted"/>
<organism evidence="1 2">
    <name type="scientific">Cytobacillus firmus</name>
    <name type="common">Bacillus firmus</name>
    <dbReference type="NCBI Taxonomy" id="1399"/>
    <lineage>
        <taxon>Bacteria</taxon>
        <taxon>Bacillati</taxon>
        <taxon>Bacillota</taxon>
        <taxon>Bacilli</taxon>
        <taxon>Bacillales</taxon>
        <taxon>Bacillaceae</taxon>
        <taxon>Cytobacillus</taxon>
    </lineage>
</organism>
<dbReference type="AlphaFoldDB" id="A0A380XU04"/>